<reference evidence="2" key="1">
    <citation type="submission" date="2020-05" db="EMBL/GenBank/DDBJ databases">
        <authorList>
            <person name="Chiriac C."/>
            <person name="Salcher M."/>
            <person name="Ghai R."/>
            <person name="Kavagutti S V."/>
        </authorList>
    </citation>
    <scope>NUCLEOTIDE SEQUENCE</scope>
</reference>
<evidence type="ECO:0000313" key="2">
    <source>
        <dbReference type="EMBL" id="CAB4347131.1"/>
    </source>
</evidence>
<dbReference type="AlphaFoldDB" id="A0A6J5ZXL2"/>
<sequence length="416" mass="41569">MNADHELGCNHDHTEQLTRRIDELARELDALRSELQRGSLSVNDERPTAGVASTNSPTIAESVNGEVDGEEQASMSRRHALRAAGVLAAGAVAGGAGIIAAATPAAAATGNFSGGSPAVIANGGAGAGSVGVDAQVQGNNGVAVDAFSSGTAGVGVRGNGDLFGVYGISTNGTGVSGDTMGQFGIYGNSAGGTSSAGVYGRSMNGRGLHGYGDVGVYAQSLNVGVSIDAEQTSLRFSTAATSPLTSGATYQTRDIVVDSAGVIWFCVAGGTPGTWRMLSGPSAAGAFTPVTPARVYDSRLSTYALHGVLGSGQNRPISVANSFDVNGTPVTADFVPIGATAVFANVTVVDTIGNGWLAINPGGTTAVSASSINWSASGQILANGISLTLNATRQITVVNGSSGSTNFIIDVLGYYR</sequence>
<dbReference type="EMBL" id="CAESAL010000149">
    <property type="protein sequence ID" value="CAB4347131.1"/>
    <property type="molecule type" value="Genomic_DNA"/>
</dbReference>
<name>A0A6J5ZXL2_9ZZZZ</name>
<dbReference type="InterPro" id="IPR006311">
    <property type="entry name" value="TAT_signal"/>
</dbReference>
<feature type="region of interest" description="Disordered" evidence="1">
    <location>
        <begin position="39"/>
        <end position="61"/>
    </location>
</feature>
<organism evidence="2">
    <name type="scientific">freshwater metagenome</name>
    <dbReference type="NCBI Taxonomy" id="449393"/>
    <lineage>
        <taxon>unclassified sequences</taxon>
        <taxon>metagenomes</taxon>
        <taxon>ecological metagenomes</taxon>
    </lineage>
</organism>
<accession>A0A6J5ZXL2</accession>
<feature type="compositionally biased region" description="Polar residues" evidence="1">
    <location>
        <begin position="51"/>
        <end position="61"/>
    </location>
</feature>
<gene>
    <name evidence="2" type="ORF">UFOPK3331_02115</name>
</gene>
<dbReference type="PROSITE" id="PS51318">
    <property type="entry name" value="TAT"/>
    <property type="match status" value="1"/>
</dbReference>
<protein>
    <submittedName>
        <fullName evidence="2">Unannotated protein</fullName>
    </submittedName>
</protein>
<evidence type="ECO:0000256" key="1">
    <source>
        <dbReference type="SAM" id="MobiDB-lite"/>
    </source>
</evidence>
<proteinExistence type="predicted"/>